<dbReference type="SUPFAM" id="SSF56053">
    <property type="entry name" value="Ribosomal protein L6"/>
    <property type="match status" value="2"/>
</dbReference>
<sequence length="193" mass="21988">MRAIYAVHKTPIPEGVKVFVRNRRIVVRGPRGTLKREMRHVKYDMSVKGKKNKEFRCEVWFGKNQDEACIKTICSHVANMITGVTKGFRYKMRFAYAHFPINVSISDDGKAVEIRNFLGEKLIRKVEVREGVSASRTDPAKQKDELVLEGNDIEKVAQCAADIHQSCLVKNKDIRKFLDGIYVSSKETVVSEA</sequence>
<keyword evidence="3" id="KW-0687">Ribonucleoprotein</keyword>
<dbReference type="InterPro" id="IPR002359">
    <property type="entry name" value="Ribosomal_uL6_CS2"/>
</dbReference>
<evidence type="ECO:0000259" key="4">
    <source>
        <dbReference type="Pfam" id="PF00347"/>
    </source>
</evidence>
<evidence type="ECO:0000313" key="5">
    <source>
        <dbReference type="EMBL" id="QLA09603.1"/>
    </source>
</evidence>
<name>A0A7L5NU69_EUGGR</name>
<dbReference type="PROSITE" id="PS00700">
    <property type="entry name" value="RIBOSOMAL_L6_2"/>
    <property type="match status" value="1"/>
</dbReference>
<dbReference type="PANTHER" id="PTHR11655:SF16">
    <property type="entry name" value="60S RIBOSOMAL PROTEIN L9"/>
    <property type="match status" value="1"/>
</dbReference>
<evidence type="ECO:0000256" key="1">
    <source>
        <dbReference type="ARBA" id="ARBA00009356"/>
    </source>
</evidence>
<dbReference type="FunFam" id="3.90.930.12:FF:000004">
    <property type="entry name" value="60S ribosomal protein L9"/>
    <property type="match status" value="1"/>
</dbReference>
<proteinExistence type="evidence at transcript level"/>
<dbReference type="InterPro" id="IPR036789">
    <property type="entry name" value="Ribosomal_uL6-like_a/b-dom_sf"/>
</dbReference>
<dbReference type="GO" id="GO:0019843">
    <property type="term" value="F:rRNA binding"/>
    <property type="evidence" value="ECO:0007669"/>
    <property type="project" value="InterPro"/>
</dbReference>
<dbReference type="EMBL" id="MT583872">
    <property type="protein sequence ID" value="QLA09603.1"/>
    <property type="molecule type" value="mRNA"/>
</dbReference>
<accession>A0A7L5NU69</accession>
<dbReference type="FunFam" id="3.90.930.12:FF:000003">
    <property type="entry name" value="60S ribosomal protein L9"/>
    <property type="match status" value="1"/>
</dbReference>
<feature type="domain" description="Large ribosomal subunit protein uL6 alpha-beta" evidence="4">
    <location>
        <begin position="12"/>
        <end position="87"/>
    </location>
</feature>
<dbReference type="Gene3D" id="3.90.930.12">
    <property type="entry name" value="Ribosomal protein L6, alpha-beta domain"/>
    <property type="match status" value="2"/>
</dbReference>
<dbReference type="GO" id="GO:0002181">
    <property type="term" value="P:cytoplasmic translation"/>
    <property type="evidence" value="ECO:0007669"/>
    <property type="project" value="TreeGrafter"/>
</dbReference>
<dbReference type="Pfam" id="PF00347">
    <property type="entry name" value="Ribosomal_L6"/>
    <property type="match status" value="2"/>
</dbReference>
<dbReference type="InterPro" id="IPR000702">
    <property type="entry name" value="Ribosomal_uL6-like"/>
</dbReference>
<evidence type="ECO:0000256" key="2">
    <source>
        <dbReference type="ARBA" id="ARBA00022980"/>
    </source>
</evidence>
<dbReference type="AlphaFoldDB" id="A0A7L5NU69"/>
<feature type="domain" description="Large ribosomal subunit protein uL6 alpha-beta" evidence="4">
    <location>
        <begin position="99"/>
        <end position="180"/>
    </location>
</feature>
<comment type="similarity">
    <text evidence="1">Belongs to the universal ribosomal protein uL6 family.</text>
</comment>
<dbReference type="InterPro" id="IPR020040">
    <property type="entry name" value="Ribosomal_uL6_a/b-dom"/>
</dbReference>
<dbReference type="GO" id="GO:0003735">
    <property type="term" value="F:structural constituent of ribosome"/>
    <property type="evidence" value="ECO:0007669"/>
    <property type="project" value="InterPro"/>
</dbReference>
<keyword evidence="2 5" id="KW-0689">Ribosomal protein</keyword>
<dbReference type="PANTHER" id="PTHR11655">
    <property type="entry name" value="60S/50S RIBOSOMAL PROTEIN L6/L9"/>
    <property type="match status" value="1"/>
</dbReference>
<dbReference type="GO" id="GO:0022625">
    <property type="term" value="C:cytosolic large ribosomal subunit"/>
    <property type="evidence" value="ECO:0007669"/>
    <property type="project" value="TreeGrafter"/>
</dbReference>
<protein>
    <submittedName>
        <fullName evidence="5">60S large subunit ribosomal protein uL6</fullName>
    </submittedName>
</protein>
<evidence type="ECO:0000256" key="3">
    <source>
        <dbReference type="ARBA" id="ARBA00023274"/>
    </source>
</evidence>
<dbReference type="PIRSF" id="PIRSF002162">
    <property type="entry name" value="Ribosomal_L6"/>
    <property type="match status" value="1"/>
</dbReference>
<organism evidence="5">
    <name type="scientific">Euglena gracilis</name>
    <dbReference type="NCBI Taxonomy" id="3039"/>
    <lineage>
        <taxon>Eukaryota</taxon>
        <taxon>Discoba</taxon>
        <taxon>Euglenozoa</taxon>
        <taxon>Euglenida</taxon>
        <taxon>Spirocuta</taxon>
        <taxon>Euglenophyceae</taxon>
        <taxon>Euglenales</taxon>
        <taxon>Euglenaceae</taxon>
        <taxon>Euglena</taxon>
    </lineage>
</organism>
<reference evidence="5" key="1">
    <citation type="submission" date="2020-06" db="EMBL/GenBank/DDBJ databases">
        <title>Cryo-EM structure of the highly atypical cytoplasmic ribosome of Euglena gracilis.</title>
        <authorList>
            <person name="Matzov D."/>
            <person name="Taoka M."/>
            <person name="Nobe Y."/>
            <person name="Yamauchi Y."/>
            <person name="Halfon Y."/>
            <person name="Asis N."/>
            <person name="Zimermann E."/>
            <person name="Rozenberg H."/>
            <person name="Bashan A."/>
            <person name="Bushan S."/>
            <person name="Isobe T."/>
            <person name="Gray M.W."/>
            <person name="Yonath A."/>
            <person name="Shalev-Benami M."/>
        </authorList>
    </citation>
    <scope>NUCLEOTIDE SEQUENCE</scope>
    <source>
        <strain evidence="5">Z</strain>
    </source>
</reference>